<accession>A0A165GXG6</accession>
<evidence type="ECO:0000313" key="1">
    <source>
        <dbReference type="EMBL" id="KZT58612.1"/>
    </source>
</evidence>
<proteinExistence type="predicted"/>
<sequence length="76" mass="8174">MFAYSTSGITPNNTDFAELDITARASHTHLFDGLSKADNGEVIKKIGNARVWIGESHDGKSVEIATERKAFAPPAV</sequence>
<evidence type="ECO:0000313" key="2">
    <source>
        <dbReference type="Proteomes" id="UP000076842"/>
    </source>
</evidence>
<dbReference type="EMBL" id="KV423949">
    <property type="protein sequence ID" value="KZT58612.1"/>
    <property type="molecule type" value="Genomic_DNA"/>
</dbReference>
<dbReference type="InParanoid" id="A0A165GXG6"/>
<keyword evidence="2" id="KW-1185">Reference proteome</keyword>
<dbReference type="Proteomes" id="UP000076842">
    <property type="component" value="Unassembled WGS sequence"/>
</dbReference>
<organism evidence="1 2">
    <name type="scientific">Calocera cornea HHB12733</name>
    <dbReference type="NCBI Taxonomy" id="1353952"/>
    <lineage>
        <taxon>Eukaryota</taxon>
        <taxon>Fungi</taxon>
        <taxon>Dikarya</taxon>
        <taxon>Basidiomycota</taxon>
        <taxon>Agaricomycotina</taxon>
        <taxon>Dacrymycetes</taxon>
        <taxon>Dacrymycetales</taxon>
        <taxon>Dacrymycetaceae</taxon>
        <taxon>Calocera</taxon>
    </lineage>
</organism>
<reference evidence="1 2" key="1">
    <citation type="journal article" date="2016" name="Mol. Biol. Evol.">
        <title>Comparative Genomics of Early-Diverging Mushroom-Forming Fungi Provides Insights into the Origins of Lignocellulose Decay Capabilities.</title>
        <authorList>
            <person name="Nagy L.G."/>
            <person name="Riley R."/>
            <person name="Tritt A."/>
            <person name="Adam C."/>
            <person name="Daum C."/>
            <person name="Floudas D."/>
            <person name="Sun H."/>
            <person name="Yadav J.S."/>
            <person name="Pangilinan J."/>
            <person name="Larsson K.H."/>
            <person name="Matsuura K."/>
            <person name="Barry K."/>
            <person name="Labutti K."/>
            <person name="Kuo R."/>
            <person name="Ohm R.A."/>
            <person name="Bhattacharya S.S."/>
            <person name="Shirouzu T."/>
            <person name="Yoshinaga Y."/>
            <person name="Martin F.M."/>
            <person name="Grigoriev I.V."/>
            <person name="Hibbett D.S."/>
        </authorList>
    </citation>
    <scope>NUCLEOTIDE SEQUENCE [LARGE SCALE GENOMIC DNA]</scope>
    <source>
        <strain evidence="1 2">HHB12733</strain>
    </source>
</reference>
<dbReference type="OrthoDB" id="10329718at2759"/>
<protein>
    <submittedName>
        <fullName evidence="1">Uncharacterized protein</fullName>
    </submittedName>
</protein>
<gene>
    <name evidence="1" type="ORF">CALCODRAFT_494713</name>
</gene>
<name>A0A165GXG6_9BASI</name>
<dbReference type="AlphaFoldDB" id="A0A165GXG6"/>